<evidence type="ECO:0000256" key="19">
    <source>
        <dbReference type="SAM" id="Phobius"/>
    </source>
</evidence>
<evidence type="ECO:0000313" key="22">
    <source>
        <dbReference type="Proteomes" id="UP000248745"/>
    </source>
</evidence>
<evidence type="ECO:0000256" key="5">
    <source>
        <dbReference type="ARBA" id="ARBA00017322"/>
    </source>
</evidence>
<dbReference type="GO" id="GO:0046872">
    <property type="term" value="F:metal ion binding"/>
    <property type="evidence" value="ECO:0007669"/>
    <property type="project" value="UniProtKB-KW"/>
</dbReference>
<dbReference type="InterPro" id="IPR036890">
    <property type="entry name" value="HATPase_C_sf"/>
</dbReference>
<dbReference type="GO" id="GO:0051539">
    <property type="term" value="F:4 iron, 4 sulfur cluster binding"/>
    <property type="evidence" value="ECO:0007669"/>
    <property type="project" value="UniProtKB-KW"/>
</dbReference>
<accession>A0A2W2AB29</accession>
<evidence type="ECO:0000256" key="4">
    <source>
        <dbReference type="ARBA" id="ARBA00012438"/>
    </source>
</evidence>
<keyword evidence="6" id="KW-0004">4Fe-4S</keyword>
<dbReference type="InterPro" id="IPR003594">
    <property type="entry name" value="HATPase_dom"/>
</dbReference>
<evidence type="ECO:0000256" key="15">
    <source>
        <dbReference type="ARBA" id="ARBA00023012"/>
    </source>
</evidence>
<dbReference type="SUPFAM" id="SSF55874">
    <property type="entry name" value="ATPase domain of HSP90 chaperone/DNA topoisomerase II/histidine kinase"/>
    <property type="match status" value="1"/>
</dbReference>
<gene>
    <name evidence="21" type="ORF">DN068_11590</name>
</gene>
<dbReference type="GO" id="GO:0005737">
    <property type="term" value="C:cytoplasm"/>
    <property type="evidence" value="ECO:0007669"/>
    <property type="project" value="UniProtKB-SubCell"/>
</dbReference>
<evidence type="ECO:0000259" key="20">
    <source>
        <dbReference type="PROSITE" id="PS50109"/>
    </source>
</evidence>
<keyword evidence="16" id="KW-0411">Iron-sulfur</keyword>
<dbReference type="Gene3D" id="1.20.5.1930">
    <property type="match status" value="1"/>
</dbReference>
<keyword evidence="22" id="KW-1185">Reference proteome</keyword>
<evidence type="ECO:0000256" key="10">
    <source>
        <dbReference type="ARBA" id="ARBA00022723"/>
    </source>
</evidence>
<keyword evidence="11" id="KW-0547">Nucleotide-binding</keyword>
<organism evidence="21 22">
    <name type="scientific">Taibaiella soli</name>
    <dbReference type="NCBI Taxonomy" id="1649169"/>
    <lineage>
        <taxon>Bacteria</taxon>
        <taxon>Pseudomonadati</taxon>
        <taxon>Bacteroidota</taxon>
        <taxon>Chitinophagia</taxon>
        <taxon>Chitinophagales</taxon>
        <taxon>Chitinophagaceae</taxon>
        <taxon>Taibaiella</taxon>
    </lineage>
</organism>
<keyword evidence="13" id="KW-0067">ATP-binding</keyword>
<dbReference type="GO" id="GO:0000155">
    <property type="term" value="F:phosphorelay sensor kinase activity"/>
    <property type="evidence" value="ECO:0007669"/>
    <property type="project" value="InterPro"/>
</dbReference>
<evidence type="ECO:0000256" key="2">
    <source>
        <dbReference type="ARBA" id="ARBA00001966"/>
    </source>
</evidence>
<keyword evidence="7" id="KW-0963">Cytoplasm</keyword>
<keyword evidence="14" id="KW-0408">Iron</keyword>
<protein>
    <recommendedName>
        <fullName evidence="5">Oxygen sensor histidine kinase NreB</fullName>
        <ecNumber evidence="4">2.7.13.3</ecNumber>
    </recommendedName>
    <alternativeName>
        <fullName evidence="18">Nitrogen regulation protein B</fullName>
    </alternativeName>
</protein>
<keyword evidence="12" id="KW-0418">Kinase</keyword>
<dbReference type="AlphaFoldDB" id="A0A2W2AB29"/>
<comment type="subcellular location">
    <subcellularLocation>
        <location evidence="3">Cytoplasm</location>
    </subcellularLocation>
</comment>
<keyword evidence="19" id="KW-1133">Transmembrane helix</keyword>
<dbReference type="GO" id="GO:0046983">
    <property type="term" value="F:protein dimerization activity"/>
    <property type="evidence" value="ECO:0007669"/>
    <property type="project" value="InterPro"/>
</dbReference>
<dbReference type="InterPro" id="IPR004358">
    <property type="entry name" value="Sig_transdc_His_kin-like_C"/>
</dbReference>
<evidence type="ECO:0000313" key="21">
    <source>
        <dbReference type="EMBL" id="PZF72501.1"/>
    </source>
</evidence>
<evidence type="ECO:0000256" key="1">
    <source>
        <dbReference type="ARBA" id="ARBA00000085"/>
    </source>
</evidence>
<name>A0A2W2AB29_9BACT</name>
<dbReference type="SMART" id="SM00387">
    <property type="entry name" value="HATPase_c"/>
    <property type="match status" value="1"/>
</dbReference>
<feature type="transmembrane region" description="Helical" evidence="19">
    <location>
        <begin position="405"/>
        <end position="425"/>
    </location>
</feature>
<proteinExistence type="predicted"/>
<keyword evidence="9" id="KW-0808">Transferase</keyword>
<dbReference type="Pfam" id="PF02518">
    <property type="entry name" value="HATPase_c"/>
    <property type="match status" value="1"/>
</dbReference>
<evidence type="ECO:0000256" key="11">
    <source>
        <dbReference type="ARBA" id="ARBA00022741"/>
    </source>
</evidence>
<dbReference type="InterPro" id="IPR050482">
    <property type="entry name" value="Sensor_HK_TwoCompSys"/>
</dbReference>
<dbReference type="InterPro" id="IPR011712">
    <property type="entry name" value="Sig_transdc_His_kin_sub3_dim/P"/>
</dbReference>
<evidence type="ECO:0000256" key="6">
    <source>
        <dbReference type="ARBA" id="ARBA00022485"/>
    </source>
</evidence>
<keyword evidence="10" id="KW-0479">Metal-binding</keyword>
<evidence type="ECO:0000256" key="8">
    <source>
        <dbReference type="ARBA" id="ARBA00022553"/>
    </source>
</evidence>
<dbReference type="RefSeq" id="WP_110999091.1">
    <property type="nucleotide sequence ID" value="NZ_QKTW01000017.1"/>
</dbReference>
<comment type="caution">
    <text evidence="21">The sequence shown here is derived from an EMBL/GenBank/DDBJ whole genome shotgun (WGS) entry which is preliminary data.</text>
</comment>
<evidence type="ECO:0000256" key="18">
    <source>
        <dbReference type="ARBA" id="ARBA00030800"/>
    </source>
</evidence>
<evidence type="ECO:0000256" key="13">
    <source>
        <dbReference type="ARBA" id="ARBA00022840"/>
    </source>
</evidence>
<evidence type="ECO:0000256" key="3">
    <source>
        <dbReference type="ARBA" id="ARBA00004496"/>
    </source>
</evidence>
<evidence type="ECO:0000256" key="7">
    <source>
        <dbReference type="ARBA" id="ARBA00022490"/>
    </source>
</evidence>
<comment type="cofactor">
    <cofactor evidence="2">
        <name>[4Fe-4S] cluster</name>
        <dbReference type="ChEBI" id="CHEBI:49883"/>
    </cofactor>
</comment>
<dbReference type="PANTHER" id="PTHR24421">
    <property type="entry name" value="NITRATE/NITRITE SENSOR PROTEIN NARX-RELATED"/>
    <property type="match status" value="1"/>
</dbReference>
<evidence type="ECO:0000256" key="16">
    <source>
        <dbReference type="ARBA" id="ARBA00023014"/>
    </source>
</evidence>
<dbReference type="Proteomes" id="UP000248745">
    <property type="component" value="Unassembled WGS sequence"/>
</dbReference>
<dbReference type="PANTHER" id="PTHR24421:SF10">
    <property type="entry name" value="NITRATE_NITRITE SENSOR PROTEIN NARQ"/>
    <property type="match status" value="1"/>
</dbReference>
<keyword evidence="15" id="KW-0902">Two-component regulatory system</keyword>
<dbReference type="Gene3D" id="3.30.565.10">
    <property type="entry name" value="Histidine kinase-like ATPase, C-terminal domain"/>
    <property type="match status" value="1"/>
</dbReference>
<evidence type="ECO:0000256" key="17">
    <source>
        <dbReference type="ARBA" id="ARBA00024827"/>
    </source>
</evidence>
<keyword evidence="8" id="KW-0597">Phosphoprotein</keyword>
<dbReference type="GO" id="GO:0005524">
    <property type="term" value="F:ATP binding"/>
    <property type="evidence" value="ECO:0007669"/>
    <property type="project" value="UniProtKB-KW"/>
</dbReference>
<dbReference type="GO" id="GO:0016020">
    <property type="term" value="C:membrane"/>
    <property type="evidence" value="ECO:0007669"/>
    <property type="project" value="InterPro"/>
</dbReference>
<dbReference type="EC" id="2.7.13.3" evidence="4"/>
<keyword evidence="19" id="KW-0812">Transmembrane</keyword>
<dbReference type="CDD" id="cd16917">
    <property type="entry name" value="HATPase_UhpB-NarQ-NarX-like"/>
    <property type="match status" value="1"/>
</dbReference>
<evidence type="ECO:0000256" key="9">
    <source>
        <dbReference type="ARBA" id="ARBA00022679"/>
    </source>
</evidence>
<dbReference type="PROSITE" id="PS50109">
    <property type="entry name" value="HIS_KIN"/>
    <property type="match status" value="1"/>
</dbReference>
<comment type="catalytic activity">
    <reaction evidence="1">
        <text>ATP + protein L-histidine = ADP + protein N-phospho-L-histidine.</text>
        <dbReference type="EC" id="2.7.13.3"/>
    </reaction>
</comment>
<dbReference type="Pfam" id="PF07730">
    <property type="entry name" value="HisKA_3"/>
    <property type="match status" value="1"/>
</dbReference>
<dbReference type="OrthoDB" id="1301080at2"/>
<sequence length="663" mass="75364">MRTVFIILLSTLFVTKALSQSISDAGFRSLSHAQQEDTASTCIQRYMQSGVPSSELVRSIHIIKDVYRSQVSASETELPSTVVLGKYRQLGDIYSLNGFVNIDSGLYFYDRALKVAQDLKYSRDIVLIQIFRSSLLNQNPKTLPEAMSSLLSAVKIAESQNDEYIQALLYSSIGCLMGDTYDTTSLTAYYCLKGAYLFYKLKQMNEFNLSVLAYISSLNNVYSQYNMPSVLRRADSLSTALRHFDASINFLPGAEFYVNAGYLALNKRDTAALIRYADSAEMVNEQGLQIFSLHKRAILIKLFSLHYDKKYEDFVKLLHSSLIAQDTMLSGSDQLSLYDITGKTFAALHQYDSAYHYTQRYNELRDSLQFDAYKAKLYVITTQYNLNQKQVEIDQLERADKEHTIIMLIVSISLLAVILLSFIYMRIRSAKLQEKIHALHHSTRHQIIELQEKARIAKDEERKRLGLELHDDLAATLAALKYKTELMVMNSNDPVQKKQLHDIAERLNRAYDITRGKSHEWYKPSAFDVVDASFPARVNSILQETLPNTYQTEITIDDYSLQNILLQHKIYLLLIIQECVTNILKHAKAHKVEILLYGDNENVILSINDDGKGMDTKNINRSGIGLKSIQQFVREMLGAFNISSKPGEGTCINIIIPSGDSFL</sequence>
<dbReference type="InterPro" id="IPR005467">
    <property type="entry name" value="His_kinase_dom"/>
</dbReference>
<comment type="function">
    <text evidence="17">Member of the two-component regulatory system NreB/NreC involved in the control of dissimilatory nitrate/nitrite reduction in response to oxygen. NreB functions as a direct oxygen sensor histidine kinase which is autophosphorylated, in the absence of oxygen, probably at the conserved histidine residue, and transfers its phosphate group probably to a conserved aspartate residue of NreC. NreB/NreC activates the expression of the nitrate (narGHJI) and nitrite (nir) reductase operons, as well as the putative nitrate transporter gene narT.</text>
</comment>
<evidence type="ECO:0000256" key="12">
    <source>
        <dbReference type="ARBA" id="ARBA00022777"/>
    </source>
</evidence>
<evidence type="ECO:0000256" key="14">
    <source>
        <dbReference type="ARBA" id="ARBA00023004"/>
    </source>
</evidence>
<reference evidence="21 22" key="1">
    <citation type="submission" date="2018-06" db="EMBL/GenBank/DDBJ databases">
        <title>Mucibacter soli gen. nov., sp. nov., a new member of the family Chitinophagaceae producing mucin.</title>
        <authorList>
            <person name="Kim M.-K."/>
            <person name="Park S."/>
            <person name="Kim T.-S."/>
            <person name="Joung Y."/>
            <person name="Han J.-H."/>
            <person name="Kim S.B."/>
        </authorList>
    </citation>
    <scope>NUCLEOTIDE SEQUENCE [LARGE SCALE GENOMIC DNA]</scope>
    <source>
        <strain evidence="21 22">R1-15</strain>
    </source>
</reference>
<feature type="domain" description="Histidine kinase" evidence="20">
    <location>
        <begin position="468"/>
        <end position="660"/>
    </location>
</feature>
<keyword evidence="19" id="KW-0472">Membrane</keyword>
<dbReference type="EMBL" id="QKTW01000017">
    <property type="protein sequence ID" value="PZF72501.1"/>
    <property type="molecule type" value="Genomic_DNA"/>
</dbReference>
<dbReference type="PRINTS" id="PR00344">
    <property type="entry name" value="BCTRLSENSOR"/>
</dbReference>